<dbReference type="Pfam" id="PF09900">
    <property type="entry name" value="DUF2127"/>
    <property type="match status" value="1"/>
</dbReference>
<evidence type="ECO:0000313" key="3">
    <source>
        <dbReference type="Proteomes" id="UP001596037"/>
    </source>
</evidence>
<gene>
    <name evidence="2" type="ORF">ACFPOE_18095</name>
</gene>
<evidence type="ECO:0000313" key="2">
    <source>
        <dbReference type="EMBL" id="MFC5499463.1"/>
    </source>
</evidence>
<dbReference type="RefSeq" id="WP_376851686.1">
    <property type="nucleotide sequence ID" value="NZ_JBHSMF010000009.1"/>
</dbReference>
<reference evidence="3" key="1">
    <citation type="journal article" date="2019" name="Int. J. Syst. Evol. Microbiol.">
        <title>The Global Catalogue of Microorganisms (GCM) 10K type strain sequencing project: providing services to taxonomists for standard genome sequencing and annotation.</title>
        <authorList>
            <consortium name="The Broad Institute Genomics Platform"/>
            <consortium name="The Broad Institute Genome Sequencing Center for Infectious Disease"/>
            <person name="Wu L."/>
            <person name="Ma J."/>
        </authorList>
    </citation>
    <scope>NUCLEOTIDE SEQUENCE [LARGE SCALE GENOMIC DNA]</scope>
    <source>
        <strain evidence="3">CCUG 57401</strain>
    </source>
</reference>
<name>A0ABW0NJX8_9BURK</name>
<evidence type="ECO:0000256" key="1">
    <source>
        <dbReference type="SAM" id="Phobius"/>
    </source>
</evidence>
<organism evidence="2 3">
    <name type="scientific">Caenimonas terrae</name>
    <dbReference type="NCBI Taxonomy" id="696074"/>
    <lineage>
        <taxon>Bacteria</taxon>
        <taxon>Pseudomonadati</taxon>
        <taxon>Pseudomonadota</taxon>
        <taxon>Betaproteobacteria</taxon>
        <taxon>Burkholderiales</taxon>
        <taxon>Comamonadaceae</taxon>
        <taxon>Caenimonas</taxon>
    </lineage>
</organism>
<dbReference type="InterPro" id="IPR021125">
    <property type="entry name" value="DUF2127"/>
</dbReference>
<dbReference type="Proteomes" id="UP001596037">
    <property type="component" value="Unassembled WGS sequence"/>
</dbReference>
<proteinExistence type="predicted"/>
<feature type="transmembrane region" description="Helical" evidence="1">
    <location>
        <begin position="20"/>
        <end position="45"/>
    </location>
</feature>
<keyword evidence="3" id="KW-1185">Reference proteome</keyword>
<dbReference type="EMBL" id="JBHSMF010000009">
    <property type="protein sequence ID" value="MFC5499463.1"/>
    <property type="molecule type" value="Genomic_DNA"/>
</dbReference>
<keyword evidence="1" id="KW-0472">Membrane</keyword>
<feature type="transmembrane region" description="Helical" evidence="1">
    <location>
        <begin position="138"/>
        <end position="158"/>
    </location>
</feature>
<keyword evidence="1" id="KW-0812">Transmembrane</keyword>
<feature type="transmembrane region" description="Helical" evidence="1">
    <location>
        <begin position="112"/>
        <end position="132"/>
    </location>
</feature>
<accession>A0ABW0NJX8</accession>
<comment type="caution">
    <text evidence="2">The sequence shown here is derived from an EMBL/GenBank/DDBJ whole genome shotgun (WGS) entry which is preliminary data.</text>
</comment>
<protein>
    <submittedName>
        <fullName evidence="2">DUF2127 domain-containing protein</fullName>
    </submittedName>
</protein>
<sequence>MQPTPPSSRIRHAQERSAAIRAVAFFEAFKGALVLAAGSGLLLLVHRDVHAMAAALVEHLHLNPASHYPTIFLDAAANTQDSRLMALAAGAAGYATLRLVEAYGLYRERAWAEVLAAVSGAVYVPFEVAGLIRHPGWHGALLLAVNLGIVGLMVAALLKRRRERVLSPP</sequence>
<keyword evidence="1" id="KW-1133">Transmembrane helix</keyword>